<evidence type="ECO:0000259" key="4">
    <source>
        <dbReference type="PROSITE" id="PS50102"/>
    </source>
</evidence>
<feature type="compositionally biased region" description="Basic and acidic residues" evidence="3">
    <location>
        <begin position="119"/>
        <end position="128"/>
    </location>
</feature>
<reference evidence="5 6" key="1">
    <citation type="journal article" date="2010" name="Nature">
        <title>The Ectocarpus genome and the independent evolution of multicellularity in brown algae.</title>
        <authorList>
            <person name="Cock J.M."/>
            <person name="Sterck L."/>
            <person name="Rouze P."/>
            <person name="Scornet D."/>
            <person name="Allen A.E."/>
            <person name="Amoutzias G."/>
            <person name="Anthouard V."/>
            <person name="Artiguenave F."/>
            <person name="Aury J.M."/>
            <person name="Badger J.H."/>
            <person name="Beszteri B."/>
            <person name="Billiau K."/>
            <person name="Bonnet E."/>
            <person name="Bothwell J.H."/>
            <person name="Bowler C."/>
            <person name="Boyen C."/>
            <person name="Brownlee C."/>
            <person name="Carrano C.J."/>
            <person name="Charrier B."/>
            <person name="Cho G.Y."/>
            <person name="Coelho S.M."/>
            <person name="Collen J."/>
            <person name="Corre E."/>
            <person name="Da Silva C."/>
            <person name="Delage L."/>
            <person name="Delaroque N."/>
            <person name="Dittami S.M."/>
            <person name="Doulbeau S."/>
            <person name="Elias M."/>
            <person name="Farnham G."/>
            <person name="Gachon C.M."/>
            <person name="Gschloessl B."/>
            <person name="Heesch S."/>
            <person name="Jabbari K."/>
            <person name="Jubin C."/>
            <person name="Kawai H."/>
            <person name="Kimura K."/>
            <person name="Kloareg B."/>
            <person name="Kupper F.C."/>
            <person name="Lang D."/>
            <person name="Le Bail A."/>
            <person name="Leblanc C."/>
            <person name="Lerouge P."/>
            <person name="Lohr M."/>
            <person name="Lopez P.J."/>
            <person name="Martens C."/>
            <person name="Maumus F."/>
            <person name="Michel G."/>
            <person name="Miranda-Saavedra D."/>
            <person name="Morales J."/>
            <person name="Moreau H."/>
            <person name="Motomura T."/>
            <person name="Nagasato C."/>
            <person name="Napoli C.A."/>
            <person name="Nelson D.R."/>
            <person name="Nyvall-Collen P."/>
            <person name="Peters A.F."/>
            <person name="Pommier C."/>
            <person name="Potin P."/>
            <person name="Poulain J."/>
            <person name="Quesneville H."/>
            <person name="Read B."/>
            <person name="Rensing S.A."/>
            <person name="Ritter A."/>
            <person name="Rousvoal S."/>
            <person name="Samanta M."/>
            <person name="Samson G."/>
            <person name="Schroeder D.C."/>
            <person name="Segurens B."/>
            <person name="Strittmatter M."/>
            <person name="Tonon T."/>
            <person name="Tregear J.W."/>
            <person name="Valentin K."/>
            <person name="von Dassow P."/>
            <person name="Yamagishi T."/>
            <person name="Van de Peer Y."/>
            <person name="Wincker P."/>
        </authorList>
    </citation>
    <scope>NUCLEOTIDE SEQUENCE [LARGE SCALE GENOMIC DNA]</scope>
    <source>
        <strain evidence="6">Ec32 / CCAP1310/4</strain>
    </source>
</reference>
<dbReference type="EMBL" id="FN649753">
    <property type="protein sequence ID" value="CBJ27692.1"/>
    <property type="molecule type" value="Genomic_DNA"/>
</dbReference>
<dbReference type="GO" id="GO:0003723">
    <property type="term" value="F:RNA binding"/>
    <property type="evidence" value="ECO:0007669"/>
    <property type="project" value="UniProtKB-UniRule"/>
</dbReference>
<feature type="compositionally biased region" description="Low complexity" evidence="3">
    <location>
        <begin position="86"/>
        <end position="111"/>
    </location>
</feature>
<feature type="region of interest" description="Disordered" evidence="3">
    <location>
        <begin position="327"/>
        <end position="346"/>
    </location>
</feature>
<dbReference type="InterPro" id="IPR052462">
    <property type="entry name" value="SLIRP/GR-RBP-like"/>
</dbReference>
<dbReference type="PANTHER" id="PTHR48027">
    <property type="entry name" value="HETEROGENEOUS NUCLEAR RIBONUCLEOPROTEIN 87F-RELATED"/>
    <property type="match status" value="1"/>
</dbReference>
<name>D7G7E1_ECTSI</name>
<evidence type="ECO:0000256" key="2">
    <source>
        <dbReference type="PROSITE-ProRule" id="PRU00176"/>
    </source>
</evidence>
<evidence type="ECO:0000313" key="5">
    <source>
        <dbReference type="EMBL" id="CBJ27692.1"/>
    </source>
</evidence>
<dbReference type="PROSITE" id="PS50102">
    <property type="entry name" value="RRM"/>
    <property type="match status" value="1"/>
</dbReference>
<feature type="domain" description="RRM" evidence="4">
    <location>
        <begin position="208"/>
        <end position="285"/>
    </location>
</feature>
<dbReference type="AlphaFoldDB" id="D7G7E1"/>
<dbReference type="SMART" id="SM00360">
    <property type="entry name" value="RRM"/>
    <property type="match status" value="1"/>
</dbReference>
<dbReference type="InterPro" id="IPR012677">
    <property type="entry name" value="Nucleotide-bd_a/b_plait_sf"/>
</dbReference>
<feature type="region of interest" description="Disordered" evidence="3">
    <location>
        <begin position="70"/>
        <end position="132"/>
    </location>
</feature>
<evidence type="ECO:0000256" key="3">
    <source>
        <dbReference type="SAM" id="MobiDB-lite"/>
    </source>
</evidence>
<sequence>MALPLCVSLGLMLSRQHTTLAPNMTMGRTRHAGLCLVLAALTTMAVIPGVGAFSGGLRVAITQQPHDCSMAASSSTVSPRPLNPEAAAVPPSGRRRSSSSSSPTALSMAPPMDFGGAEPAEKDPREMDPSLQGSAGDTYVKCGKCQACYPMDLEVLGRGRIIECSVCGNRWFQTAERALTLTDNFLMKDWTEDRVAATAEAAKKFAGFNLFVGNIPFSVSEKDLGAIFGNFGEVKSTALVTDENGDSRGYGSVKMGTEEDGRKAIKALNGIEIQGRSMLVKVGASNSAGGGGGGGGGRMGGGGRNGGGRMGGGGRGGGYQGRGGGGDYGGYQGRAGGGGGYSGRGY</sequence>
<feature type="region of interest" description="Disordered" evidence="3">
    <location>
        <begin position="290"/>
        <end position="318"/>
    </location>
</feature>
<keyword evidence="1 2" id="KW-0694">RNA-binding</keyword>
<organism evidence="5 6">
    <name type="scientific">Ectocarpus siliculosus</name>
    <name type="common">Brown alga</name>
    <name type="synonym">Conferva siliculosa</name>
    <dbReference type="NCBI Taxonomy" id="2880"/>
    <lineage>
        <taxon>Eukaryota</taxon>
        <taxon>Sar</taxon>
        <taxon>Stramenopiles</taxon>
        <taxon>Ochrophyta</taxon>
        <taxon>PX clade</taxon>
        <taxon>Phaeophyceae</taxon>
        <taxon>Ectocarpales</taxon>
        <taxon>Ectocarpaceae</taxon>
        <taxon>Ectocarpus</taxon>
    </lineage>
</organism>
<dbReference type="Gene3D" id="3.30.70.330">
    <property type="match status" value="1"/>
</dbReference>
<proteinExistence type="predicted"/>
<dbReference type="OMA" id="HEWYASE"/>
<dbReference type="Proteomes" id="UP000002630">
    <property type="component" value="Linkage Group LG28"/>
</dbReference>
<keyword evidence="6" id="KW-1185">Reference proteome</keyword>
<dbReference type="InterPro" id="IPR000504">
    <property type="entry name" value="RRM_dom"/>
</dbReference>
<dbReference type="InParanoid" id="D7G7E1"/>
<dbReference type="EMBL" id="FN649036">
    <property type="protein sequence ID" value="CBJ27692.1"/>
    <property type="molecule type" value="Genomic_DNA"/>
</dbReference>
<dbReference type="OrthoDB" id="439808at2759"/>
<dbReference type="Pfam" id="PF00076">
    <property type="entry name" value="RRM_1"/>
    <property type="match status" value="1"/>
</dbReference>
<evidence type="ECO:0000256" key="1">
    <source>
        <dbReference type="ARBA" id="ARBA00022884"/>
    </source>
</evidence>
<gene>
    <name evidence="5" type="ORF">Esi_0080_0116</name>
</gene>
<protein>
    <submittedName>
        <fullName evidence="5">RNA recognition motif-containing protein</fullName>
    </submittedName>
</protein>
<dbReference type="SUPFAM" id="SSF54928">
    <property type="entry name" value="RNA-binding domain, RBD"/>
    <property type="match status" value="1"/>
</dbReference>
<dbReference type="InterPro" id="IPR035979">
    <property type="entry name" value="RBD_domain_sf"/>
</dbReference>
<accession>D7G7E1</accession>
<dbReference type="eggNOG" id="KOG0145">
    <property type="taxonomic scope" value="Eukaryota"/>
</dbReference>
<evidence type="ECO:0000313" key="6">
    <source>
        <dbReference type="Proteomes" id="UP000002630"/>
    </source>
</evidence>
<dbReference type="STRING" id="2880.D7G7E1"/>